<name>A0A069P9X5_9BURK</name>
<dbReference type="EMBL" id="JFHE01000001">
    <property type="protein sequence ID" value="KDR37478.1"/>
    <property type="molecule type" value="Genomic_DNA"/>
</dbReference>
<gene>
    <name evidence="2" type="ORF">BG57_01325</name>
    <name evidence="1" type="ORF">GCM10010985_22990</name>
</gene>
<evidence type="ECO:0000313" key="2">
    <source>
        <dbReference type="EMBL" id="KDR37478.1"/>
    </source>
</evidence>
<evidence type="ECO:0000313" key="3">
    <source>
        <dbReference type="Proteomes" id="UP000027439"/>
    </source>
</evidence>
<reference evidence="4" key="3">
    <citation type="journal article" date="2019" name="Int. J. Syst. Evol. Microbiol.">
        <title>The Global Catalogue of Microorganisms (GCM) 10K type strain sequencing project: providing services to taxonomists for standard genome sequencing and annotation.</title>
        <authorList>
            <consortium name="The Broad Institute Genomics Platform"/>
            <consortium name="The Broad Institute Genome Sequencing Center for Infectious Disease"/>
            <person name="Wu L."/>
            <person name="Ma J."/>
        </authorList>
    </citation>
    <scope>NUCLEOTIDE SEQUENCE [LARGE SCALE GENOMIC DNA]</scope>
    <source>
        <strain evidence="4">CGMCC 1.11013</strain>
    </source>
</reference>
<evidence type="ECO:0000313" key="4">
    <source>
        <dbReference type="Proteomes" id="UP000597138"/>
    </source>
</evidence>
<reference evidence="1" key="4">
    <citation type="submission" date="2024-05" db="EMBL/GenBank/DDBJ databases">
        <authorList>
            <person name="Sun Q."/>
            <person name="Zhou Y."/>
        </authorList>
    </citation>
    <scope>NUCLEOTIDE SEQUENCE</scope>
    <source>
        <strain evidence="1">CGMCC 1.11013</strain>
    </source>
</reference>
<evidence type="ECO:0000313" key="1">
    <source>
        <dbReference type="EMBL" id="GGD67932.1"/>
    </source>
</evidence>
<reference evidence="2 3" key="2">
    <citation type="submission" date="2014-03" db="EMBL/GenBank/DDBJ databases">
        <title>Draft Genome Sequences of Four Burkholderia Strains.</title>
        <authorList>
            <person name="Liu X.Y."/>
            <person name="Li C.X."/>
            <person name="Xu J.H."/>
        </authorList>
    </citation>
    <scope>NUCLEOTIDE SEQUENCE [LARGE SCALE GENOMIC DNA]</scope>
    <source>
        <strain evidence="2 3">R27</strain>
    </source>
</reference>
<dbReference type="Proteomes" id="UP000027439">
    <property type="component" value="Unassembled WGS sequence"/>
</dbReference>
<dbReference type="EMBL" id="BMEG01000003">
    <property type="protein sequence ID" value="GGD67932.1"/>
    <property type="molecule type" value="Genomic_DNA"/>
</dbReference>
<keyword evidence="4" id="KW-1185">Reference proteome</keyword>
<protein>
    <submittedName>
        <fullName evidence="2">Uncharacterized protein</fullName>
    </submittedName>
</protein>
<accession>A0A069P9X5</accession>
<proteinExistence type="predicted"/>
<organism evidence="2 3">
    <name type="scientific">Caballeronia grimmiae</name>
    <dbReference type="NCBI Taxonomy" id="1071679"/>
    <lineage>
        <taxon>Bacteria</taxon>
        <taxon>Pseudomonadati</taxon>
        <taxon>Pseudomonadota</taxon>
        <taxon>Betaproteobacteria</taxon>
        <taxon>Burkholderiales</taxon>
        <taxon>Burkholderiaceae</taxon>
        <taxon>Caballeronia</taxon>
    </lineage>
</organism>
<dbReference type="AlphaFoldDB" id="A0A069P9X5"/>
<sequence>MRRDTARRREHLACGGRRGMAAMVKMGNEASRRLRGTASAALCIVAAVGRKKGSVSRAQRVRRVHFETRNLRAAVILARAASPSAPLLSHVPHGFAAAFRRRSQLSAILPPEIPLQRAL</sequence>
<dbReference type="Proteomes" id="UP000597138">
    <property type="component" value="Unassembled WGS sequence"/>
</dbReference>
<reference evidence="1" key="1">
    <citation type="journal article" date="2014" name="Int. J. Syst. Evol. Microbiol.">
        <title>Complete genome of a new Firmicutes species belonging to the dominant human colonic microbiota ('Ruminococcus bicirculans') reveals two chromosomes and a selective capacity to utilize plant glucans.</title>
        <authorList>
            <consortium name="NISC Comparative Sequencing Program"/>
            <person name="Wegmann U."/>
            <person name="Louis P."/>
            <person name="Goesmann A."/>
            <person name="Henrissat B."/>
            <person name="Duncan S.H."/>
            <person name="Flint H.J."/>
        </authorList>
    </citation>
    <scope>NUCLEOTIDE SEQUENCE</scope>
    <source>
        <strain evidence="1">CGMCC 1.11013</strain>
    </source>
</reference>
<comment type="caution">
    <text evidence="2">The sequence shown here is derived from an EMBL/GenBank/DDBJ whole genome shotgun (WGS) entry which is preliminary data.</text>
</comment>